<evidence type="ECO:0000313" key="4">
    <source>
        <dbReference type="Proteomes" id="UP000563524"/>
    </source>
</evidence>
<dbReference type="RefSeq" id="WP_221400961.1">
    <property type="nucleotide sequence ID" value="NZ_JACHOB010000003.1"/>
</dbReference>
<name>A0A840I4D4_9PROT</name>
<dbReference type="Proteomes" id="UP000563524">
    <property type="component" value="Unassembled WGS sequence"/>
</dbReference>
<keyword evidence="1" id="KW-0597">Phosphoprotein</keyword>
<dbReference type="GO" id="GO:0000160">
    <property type="term" value="P:phosphorelay signal transduction system"/>
    <property type="evidence" value="ECO:0007669"/>
    <property type="project" value="InterPro"/>
</dbReference>
<keyword evidence="4" id="KW-1185">Reference proteome</keyword>
<protein>
    <submittedName>
        <fullName evidence="3">CheY-like chemotaxis protein</fullName>
    </submittedName>
</protein>
<evidence type="ECO:0000259" key="2">
    <source>
        <dbReference type="PROSITE" id="PS50110"/>
    </source>
</evidence>
<dbReference type="Gene3D" id="3.40.50.2300">
    <property type="match status" value="1"/>
</dbReference>
<reference evidence="3 4" key="1">
    <citation type="submission" date="2020-08" db="EMBL/GenBank/DDBJ databases">
        <title>Genomic Encyclopedia of Type Strains, Phase IV (KMG-IV): sequencing the most valuable type-strain genomes for metagenomic binning, comparative biology and taxonomic classification.</title>
        <authorList>
            <person name="Goeker M."/>
        </authorList>
    </citation>
    <scope>NUCLEOTIDE SEQUENCE [LARGE SCALE GENOMIC DNA]</scope>
    <source>
        <strain evidence="3 4">DSM 102850</strain>
    </source>
</reference>
<dbReference type="SMART" id="SM00448">
    <property type="entry name" value="REC"/>
    <property type="match status" value="1"/>
</dbReference>
<feature type="domain" description="Response regulatory" evidence="2">
    <location>
        <begin position="23"/>
        <end position="132"/>
    </location>
</feature>
<dbReference type="InterPro" id="IPR011006">
    <property type="entry name" value="CheY-like_superfamily"/>
</dbReference>
<organism evidence="3 4">
    <name type="scientific">Parvularcula dongshanensis</name>
    <dbReference type="NCBI Taxonomy" id="1173995"/>
    <lineage>
        <taxon>Bacteria</taxon>
        <taxon>Pseudomonadati</taxon>
        <taxon>Pseudomonadota</taxon>
        <taxon>Alphaproteobacteria</taxon>
        <taxon>Parvularculales</taxon>
        <taxon>Parvularculaceae</taxon>
        <taxon>Parvularcula</taxon>
    </lineage>
</organism>
<dbReference type="SUPFAM" id="SSF52172">
    <property type="entry name" value="CheY-like"/>
    <property type="match status" value="1"/>
</dbReference>
<dbReference type="InterPro" id="IPR001789">
    <property type="entry name" value="Sig_transdc_resp-reg_receiver"/>
</dbReference>
<gene>
    <name evidence="3" type="ORF">GGQ59_001720</name>
</gene>
<evidence type="ECO:0000313" key="3">
    <source>
        <dbReference type="EMBL" id="MBB4659195.1"/>
    </source>
</evidence>
<dbReference type="AlphaFoldDB" id="A0A840I4D4"/>
<dbReference type="EMBL" id="JACHOB010000003">
    <property type="protein sequence ID" value="MBB4659195.1"/>
    <property type="molecule type" value="Genomic_DNA"/>
</dbReference>
<accession>A0A840I4D4</accession>
<comment type="caution">
    <text evidence="3">The sequence shown here is derived from an EMBL/GenBank/DDBJ whole genome shotgun (WGS) entry which is preliminary data.</text>
</comment>
<dbReference type="PROSITE" id="PS50110">
    <property type="entry name" value="RESPONSE_REGULATORY"/>
    <property type="match status" value="1"/>
</dbReference>
<proteinExistence type="predicted"/>
<evidence type="ECO:0000256" key="1">
    <source>
        <dbReference type="PROSITE-ProRule" id="PRU00169"/>
    </source>
</evidence>
<sequence>MQALRVTEDASDGAPPLELEGARILLAEDEFLIALGLQMEFEERGALVTVVDSVAAGLELLHQGFDAAVLDVRLADGDVYPLADALRAAGIGFVFHSGHADAGELRERYPGADALSKPVWPTALLKAVVAIGAG</sequence>
<feature type="modified residue" description="4-aspartylphosphate" evidence="1">
    <location>
        <position position="71"/>
    </location>
</feature>